<protein>
    <submittedName>
        <fullName evidence="1">Uncharacterized protein</fullName>
    </submittedName>
</protein>
<dbReference type="OrthoDB" id="4188479at2759"/>
<sequence length="133" mass="14699">MCIPFICIGRQIALRVAGNSEAFSGTAKRSSPERIADPKTSNLQIMQRQAESIDLLHHPASCKGLVQEANIETKNLENGHVREDVDPKDPNRWKMSPATNPTILFQILRHCCLDKHMLECPVSGSPLATNGLQ</sequence>
<proteinExistence type="predicted"/>
<organism evidence="1 2">
    <name type="scientific">Blastomyces gilchristii (strain SLH14081)</name>
    <name type="common">Blastomyces dermatitidis</name>
    <dbReference type="NCBI Taxonomy" id="559298"/>
    <lineage>
        <taxon>Eukaryota</taxon>
        <taxon>Fungi</taxon>
        <taxon>Dikarya</taxon>
        <taxon>Ascomycota</taxon>
        <taxon>Pezizomycotina</taxon>
        <taxon>Eurotiomycetes</taxon>
        <taxon>Eurotiomycetidae</taxon>
        <taxon>Onygenales</taxon>
        <taxon>Ajellomycetaceae</taxon>
        <taxon>Blastomyces</taxon>
    </lineage>
</organism>
<dbReference type="GeneID" id="8510000"/>
<dbReference type="RefSeq" id="XP_031577355.1">
    <property type="nucleotide sequence ID" value="XM_031720993.1"/>
</dbReference>
<evidence type="ECO:0000313" key="2">
    <source>
        <dbReference type="Proteomes" id="UP000002038"/>
    </source>
</evidence>
<dbReference type="VEuPathDB" id="FungiDB:BDBG_02866"/>
<reference evidence="2" key="1">
    <citation type="journal article" date="2015" name="PLoS Genet.">
        <title>The dynamic genome and transcriptome of the human fungal pathogen Blastomyces and close relative Emmonsia.</title>
        <authorList>
            <person name="Munoz J.F."/>
            <person name="Gauthier G.M."/>
            <person name="Desjardins C.A."/>
            <person name="Gallo J.E."/>
            <person name="Holder J."/>
            <person name="Sullivan T.D."/>
            <person name="Marty A.J."/>
            <person name="Carmen J.C."/>
            <person name="Chen Z."/>
            <person name="Ding L."/>
            <person name="Gujja S."/>
            <person name="Magrini V."/>
            <person name="Misas E."/>
            <person name="Mitreva M."/>
            <person name="Priest M."/>
            <person name="Saif S."/>
            <person name="Whiston E.A."/>
            <person name="Young S."/>
            <person name="Zeng Q."/>
            <person name="Goldman W.E."/>
            <person name="Mardis E.R."/>
            <person name="Taylor J.W."/>
            <person name="McEwen J.G."/>
            <person name="Clay O.K."/>
            <person name="Klein B.S."/>
            <person name="Cuomo C.A."/>
        </authorList>
    </citation>
    <scope>NUCLEOTIDE SEQUENCE [LARGE SCALE GENOMIC DNA]</scope>
    <source>
        <strain evidence="2">SLH14081</strain>
    </source>
</reference>
<keyword evidence="2" id="KW-1185">Reference proteome</keyword>
<evidence type="ECO:0000313" key="1">
    <source>
        <dbReference type="EMBL" id="OAT06697.1"/>
    </source>
</evidence>
<name>A0A179UHT6_BLAGS</name>
<gene>
    <name evidence="1" type="ORF">BDBG_02866</name>
</gene>
<dbReference type="AlphaFoldDB" id="A0A179UHT6"/>
<dbReference type="Proteomes" id="UP000002038">
    <property type="component" value="Unassembled WGS sequence"/>
</dbReference>
<dbReference type="EMBL" id="GG657451">
    <property type="protein sequence ID" value="OAT06697.1"/>
    <property type="molecule type" value="Genomic_DNA"/>
</dbReference>
<dbReference type="KEGG" id="bgh:BDBG_02866"/>
<accession>A0A179UHT6</accession>